<feature type="compositionally biased region" description="Low complexity" evidence="1">
    <location>
        <begin position="250"/>
        <end position="268"/>
    </location>
</feature>
<feature type="transmembrane region" description="Helical" evidence="2">
    <location>
        <begin position="687"/>
        <end position="707"/>
    </location>
</feature>
<dbReference type="GeneID" id="68101770"/>
<feature type="transmembrane region" description="Helical" evidence="2">
    <location>
        <begin position="719"/>
        <end position="740"/>
    </location>
</feature>
<feature type="compositionally biased region" description="Basic residues" evidence="1">
    <location>
        <begin position="101"/>
        <end position="110"/>
    </location>
</feature>
<feature type="transmembrane region" description="Helical" evidence="2">
    <location>
        <begin position="528"/>
        <end position="547"/>
    </location>
</feature>
<keyword evidence="2" id="KW-0812">Transmembrane</keyword>
<feature type="transmembrane region" description="Helical" evidence="2">
    <location>
        <begin position="660"/>
        <end position="680"/>
    </location>
</feature>
<comment type="caution">
    <text evidence="3">The sequence shown here is derived from an EMBL/GenBank/DDBJ whole genome shotgun (WGS) entry which is preliminary data.</text>
</comment>
<accession>A0AA88GIG6</accession>
<feature type="compositionally biased region" description="Low complexity" evidence="1">
    <location>
        <begin position="68"/>
        <end position="89"/>
    </location>
</feature>
<evidence type="ECO:0000313" key="4">
    <source>
        <dbReference type="Proteomes" id="UP000816034"/>
    </source>
</evidence>
<proteinExistence type="predicted"/>
<dbReference type="EMBL" id="PYSW02000038">
    <property type="protein sequence ID" value="KAG2377405.1"/>
    <property type="molecule type" value="Genomic_DNA"/>
</dbReference>
<organism evidence="3 4">
    <name type="scientific">Naegleria lovaniensis</name>
    <name type="common">Amoeba</name>
    <dbReference type="NCBI Taxonomy" id="51637"/>
    <lineage>
        <taxon>Eukaryota</taxon>
        <taxon>Discoba</taxon>
        <taxon>Heterolobosea</taxon>
        <taxon>Tetramitia</taxon>
        <taxon>Eutetramitia</taxon>
        <taxon>Vahlkampfiidae</taxon>
        <taxon>Naegleria</taxon>
    </lineage>
</organism>
<keyword evidence="4" id="KW-1185">Reference proteome</keyword>
<feature type="region of interest" description="Disordered" evidence="1">
    <location>
        <begin position="173"/>
        <end position="324"/>
    </location>
</feature>
<dbReference type="PANTHER" id="PTHR34553">
    <property type="entry name" value="OS05G0597400 PROTEIN"/>
    <property type="match status" value="1"/>
</dbReference>
<dbReference type="PANTHER" id="PTHR34553:SF4">
    <property type="entry name" value="G1_S-SPECIFIC CYCLIN-E PROTEIN"/>
    <property type="match status" value="1"/>
</dbReference>
<evidence type="ECO:0000256" key="1">
    <source>
        <dbReference type="SAM" id="MobiDB-lite"/>
    </source>
</evidence>
<evidence type="ECO:0000313" key="3">
    <source>
        <dbReference type="EMBL" id="KAG2377405.1"/>
    </source>
</evidence>
<dbReference type="Proteomes" id="UP000816034">
    <property type="component" value="Unassembled WGS sequence"/>
</dbReference>
<sequence length="843" mass="95498">METSNSVNVSAAASSLLTYPVNMFKDLRRRLGRGGAPDFHHEQEASPSNVSATPTNEEAASRMNRQINFQQQHSNNNRNNKNQQLSQSNDENDSEISSQHFQKRHSRHHASISSLHSSEREDDSASTTDGTMSDRMGLSELETENFDPQDDNHSQSLICEDQDEAFMEDQFFMSSPSQQQQQRYQPRECMNSVESDEDDDDDDGTILFTNNQNCYQDDDIPTPLNLSPIKPCDSSSKQEKKHPMASPLLQQQQRRSSVSSSTFSSFVTNKRKPMAATPGGRLSSKTSSTSHLNNLSITNTANTTTNSPHIPTATVDQHSPRPHQYSFLYHHGDHMQRFRHTRYQTGQLPESGPYRFDDSREIRNKLSLTNTSDIQNVGQYEFNAVRLTTCDWFINGWQKTSTHMIRVQIDIYKKRITFCYLNMDEQTVQEKLVIAFDDITGLEFQHSPLSDDIVVIEVNQIPSDAPASMRSNFFFLYLTKEDSAKYMDGALLSSDKRLLKLAIVGLPTWATIVNRYSIPIFYNHRIRGVITTLVNIYIIISLIWGFYDLYKNLPIVGGALRAIFGPVASFLEPIIKNKIMLLIPLVFSKVWEAAQIFFSLFAPLLSVFTPLWKLIVTLSNAITNVFKPLADGFVILVNGLIYPFIQLYHHVLYPLFNGLYLLFAGISRFLSLIGTGIYTAFKIPVQFVGVVSAEIVDMFVDLFYALSTALSYPVTFFKLLFSLIAGIIAFIYSAIVYPFTKLGTLFKFKKDIEHATKVVSNVAAASSQAASTTSSLKDYLMSMKENFQPLSSLWNGIRRIIDSIIHTYHTKIKHRSVWKRRILITIICLIVFAGLVIVFALLT</sequence>
<dbReference type="RefSeq" id="XP_044544667.1">
    <property type="nucleotide sequence ID" value="XM_044699490.1"/>
</dbReference>
<dbReference type="AlphaFoldDB" id="A0AA88GIG6"/>
<feature type="compositionally biased region" description="Low complexity" evidence="1">
    <location>
        <begin position="174"/>
        <end position="184"/>
    </location>
</feature>
<feature type="compositionally biased region" description="Polar residues" evidence="1">
    <location>
        <begin position="45"/>
        <end position="67"/>
    </location>
</feature>
<keyword evidence="2" id="KW-1133">Transmembrane helix</keyword>
<feature type="transmembrane region" description="Helical" evidence="2">
    <location>
        <begin position="596"/>
        <end position="616"/>
    </location>
</feature>
<feature type="transmembrane region" description="Helical" evidence="2">
    <location>
        <begin position="822"/>
        <end position="842"/>
    </location>
</feature>
<feature type="transmembrane region" description="Helical" evidence="2">
    <location>
        <begin position="628"/>
        <end position="648"/>
    </location>
</feature>
<feature type="region of interest" description="Disordered" evidence="1">
    <location>
        <begin position="34"/>
        <end position="134"/>
    </location>
</feature>
<name>A0AA88GIG6_NAELO</name>
<feature type="compositionally biased region" description="Low complexity" evidence="1">
    <location>
        <begin position="292"/>
        <end position="307"/>
    </location>
</feature>
<reference evidence="3 4" key="1">
    <citation type="journal article" date="2018" name="BMC Genomics">
        <title>The genome of Naegleria lovaniensis, the basis for a comparative approach to unravel pathogenicity factors of the human pathogenic amoeba N. fowleri.</title>
        <authorList>
            <person name="Liechti N."/>
            <person name="Schurch N."/>
            <person name="Bruggmann R."/>
            <person name="Wittwer M."/>
        </authorList>
    </citation>
    <scope>NUCLEOTIDE SEQUENCE [LARGE SCALE GENOMIC DNA]</scope>
    <source>
        <strain evidence="3 4">ATCC 30569</strain>
    </source>
</reference>
<gene>
    <name evidence="3" type="ORF">C9374_009316</name>
</gene>
<feature type="compositionally biased region" description="Acidic residues" evidence="1">
    <location>
        <begin position="194"/>
        <end position="204"/>
    </location>
</feature>
<protein>
    <submittedName>
        <fullName evidence="3">Uncharacterized protein</fullName>
    </submittedName>
</protein>
<evidence type="ECO:0000256" key="2">
    <source>
        <dbReference type="SAM" id="Phobius"/>
    </source>
</evidence>
<keyword evidence="2" id="KW-0472">Membrane</keyword>